<protein>
    <submittedName>
        <fullName evidence="1">Uncharacterized protein</fullName>
    </submittedName>
</protein>
<evidence type="ECO:0000313" key="1">
    <source>
        <dbReference type="EMBL" id="CAD9272804.1"/>
    </source>
</evidence>
<name>A0A7S1UMT0_9STRA</name>
<dbReference type="PANTHER" id="PTHR40861">
    <property type="entry name" value="DUF2183 DOMAIN-CONTAINING PROTEIN"/>
    <property type="match status" value="1"/>
</dbReference>
<sequence>MLPSTSTSYHCSPSVTSFLLGEKQSSIHWPISKRRHLYVYVGDTGESDQEVGETMLRREYPDYVKAVFLHVLSDNPDGPPSLPAPKLVQGRPLLFFRTYVGAAIQAYQLGFLTETSLASVIHAAHRKLEEVPKTSLKWIDLQRDMEEVQRVLSQSRLEELGVEVYNKYMPGVCTSWLVAVDSRDGVTERALLWAYLFTSCTHFLPNKLKRRFSPSLSLSLSLSCNSKRLCFSFFVSFSETAKSTLSLSLFL</sequence>
<proteinExistence type="predicted"/>
<dbReference type="PANTHER" id="PTHR40861:SF1">
    <property type="entry name" value="PHOSPHATIDATE PHOSPHATASE APP1 CATALYTIC DOMAIN-CONTAINING PROTEIN"/>
    <property type="match status" value="1"/>
</dbReference>
<gene>
    <name evidence="1" type="ORF">GOCE00092_LOCUS1711</name>
</gene>
<organism evidence="1">
    <name type="scientific">Grammatophora oceanica</name>
    <dbReference type="NCBI Taxonomy" id="210454"/>
    <lineage>
        <taxon>Eukaryota</taxon>
        <taxon>Sar</taxon>
        <taxon>Stramenopiles</taxon>
        <taxon>Ochrophyta</taxon>
        <taxon>Bacillariophyta</taxon>
        <taxon>Fragilariophyceae</taxon>
        <taxon>Fragilariophycidae</taxon>
        <taxon>Rhabdonematales</taxon>
        <taxon>Grammatophoraceae</taxon>
        <taxon>Grammatophora</taxon>
    </lineage>
</organism>
<dbReference type="AlphaFoldDB" id="A0A7S1UMT0"/>
<reference evidence="1" key="1">
    <citation type="submission" date="2021-01" db="EMBL/GenBank/DDBJ databases">
        <authorList>
            <person name="Corre E."/>
            <person name="Pelletier E."/>
            <person name="Niang G."/>
            <person name="Scheremetjew M."/>
            <person name="Finn R."/>
            <person name="Kale V."/>
            <person name="Holt S."/>
            <person name="Cochrane G."/>
            <person name="Meng A."/>
            <person name="Brown T."/>
            <person name="Cohen L."/>
        </authorList>
    </citation>
    <scope>NUCLEOTIDE SEQUENCE</scope>
    <source>
        <strain evidence="1">CCMP 410</strain>
    </source>
</reference>
<accession>A0A7S1UMT0</accession>
<dbReference type="EMBL" id="HBGK01003177">
    <property type="protein sequence ID" value="CAD9272804.1"/>
    <property type="molecule type" value="Transcribed_RNA"/>
</dbReference>